<dbReference type="InterPro" id="IPR029039">
    <property type="entry name" value="Flavoprotein-like_sf"/>
</dbReference>
<feature type="domain" description="NADPH-dependent FMN reductase-like" evidence="1">
    <location>
        <begin position="6"/>
        <end position="147"/>
    </location>
</feature>
<name>A0A6B2JTK0_9RHOB</name>
<dbReference type="InterPro" id="IPR005025">
    <property type="entry name" value="FMN_Rdtase-like_dom"/>
</dbReference>
<dbReference type="EMBL" id="JAAGAB010000002">
    <property type="protein sequence ID" value="NDV01285.1"/>
    <property type="molecule type" value="Genomic_DNA"/>
</dbReference>
<accession>A0A6B2JTK0</accession>
<keyword evidence="3" id="KW-1185">Reference proteome</keyword>
<dbReference type="GO" id="GO:0010181">
    <property type="term" value="F:FMN binding"/>
    <property type="evidence" value="ECO:0007669"/>
    <property type="project" value="TreeGrafter"/>
</dbReference>
<proteinExistence type="predicted"/>
<dbReference type="AlphaFoldDB" id="A0A6B2JTK0"/>
<evidence type="ECO:0000313" key="3">
    <source>
        <dbReference type="Proteomes" id="UP000474757"/>
    </source>
</evidence>
<organism evidence="2 3">
    <name type="scientific">Pseudoroseicyclus tamaricis</name>
    <dbReference type="NCBI Taxonomy" id="2705421"/>
    <lineage>
        <taxon>Bacteria</taxon>
        <taxon>Pseudomonadati</taxon>
        <taxon>Pseudomonadota</taxon>
        <taxon>Alphaproteobacteria</taxon>
        <taxon>Rhodobacterales</taxon>
        <taxon>Paracoccaceae</taxon>
        <taxon>Pseudoroseicyclus</taxon>
    </lineage>
</organism>
<reference evidence="2 3" key="1">
    <citation type="submission" date="2020-02" db="EMBL/GenBank/DDBJ databases">
        <title>Pseudoroseicyclus tamarix, sp. nov., isolated from offshore sediment of a Tamarix chinensis forest.</title>
        <authorList>
            <person name="Gai Y."/>
        </authorList>
    </citation>
    <scope>NUCLEOTIDE SEQUENCE [LARGE SCALE GENOMIC DNA]</scope>
    <source>
        <strain evidence="2 3">CLL3-39</strain>
    </source>
</reference>
<dbReference type="PANTHER" id="PTHR30543">
    <property type="entry name" value="CHROMATE REDUCTASE"/>
    <property type="match status" value="1"/>
</dbReference>
<evidence type="ECO:0000259" key="1">
    <source>
        <dbReference type="Pfam" id="PF03358"/>
    </source>
</evidence>
<dbReference type="InterPro" id="IPR050712">
    <property type="entry name" value="NAD(P)H-dep_reductase"/>
</dbReference>
<dbReference type="GO" id="GO:0016491">
    <property type="term" value="F:oxidoreductase activity"/>
    <property type="evidence" value="ECO:0007669"/>
    <property type="project" value="InterPro"/>
</dbReference>
<evidence type="ECO:0000313" key="2">
    <source>
        <dbReference type="EMBL" id="NDV01285.1"/>
    </source>
</evidence>
<dbReference type="SUPFAM" id="SSF52218">
    <property type="entry name" value="Flavoproteins"/>
    <property type="match status" value="1"/>
</dbReference>
<dbReference type="Proteomes" id="UP000474757">
    <property type="component" value="Unassembled WGS sequence"/>
</dbReference>
<dbReference type="GO" id="GO:0005829">
    <property type="term" value="C:cytosol"/>
    <property type="evidence" value="ECO:0007669"/>
    <property type="project" value="TreeGrafter"/>
</dbReference>
<sequence>MLRLKTVIGSTRPTRKGPAVAEWVHRAATAHGAFDAELVDLASFELPLLDEPAHPAMHKYEHEHTRAWSAKMKQGDVYLFVTPEYDFFAPASLVNALQCLSTEWNRKAAGVISYGGVSGGLRSAQELRILIANQGMMPLKQTVPVPFFGNLIEEDTLKANEEMEKGLSGLLDELAVWGEALKPLRN</sequence>
<comment type="caution">
    <text evidence="2">The sequence shown here is derived from an EMBL/GenBank/DDBJ whole genome shotgun (WGS) entry which is preliminary data.</text>
</comment>
<gene>
    <name evidence="2" type="ORF">GZA08_09950</name>
</gene>
<dbReference type="PANTHER" id="PTHR30543:SF21">
    <property type="entry name" value="NAD(P)H-DEPENDENT FMN REDUCTASE LOT6"/>
    <property type="match status" value="1"/>
</dbReference>
<dbReference type="RefSeq" id="WP_163892883.1">
    <property type="nucleotide sequence ID" value="NZ_JAAFYS010000002.1"/>
</dbReference>
<dbReference type="Pfam" id="PF03358">
    <property type="entry name" value="FMN_red"/>
    <property type="match status" value="1"/>
</dbReference>
<protein>
    <submittedName>
        <fullName evidence="2">NAD(P)H-dependent oxidoreductase</fullName>
    </submittedName>
</protein>
<dbReference type="Gene3D" id="3.40.50.360">
    <property type="match status" value="1"/>
</dbReference>